<dbReference type="GO" id="GO:0030288">
    <property type="term" value="C:outer membrane-bounded periplasmic space"/>
    <property type="evidence" value="ECO:0007669"/>
    <property type="project" value="TreeGrafter"/>
</dbReference>
<feature type="domain" description="Calcineurin-like phosphoesterase" evidence="3">
    <location>
        <begin position="6"/>
        <end position="205"/>
    </location>
</feature>
<dbReference type="InterPro" id="IPR011240">
    <property type="entry name" value="Pesterase_YunD"/>
</dbReference>
<dbReference type="Proteomes" id="UP000288669">
    <property type="component" value="Unassembled WGS sequence"/>
</dbReference>
<dbReference type="Gene3D" id="3.90.780.10">
    <property type="entry name" value="5'-Nucleotidase, C-terminal domain"/>
    <property type="match status" value="1"/>
</dbReference>
<evidence type="ECO:0000313" key="6">
    <source>
        <dbReference type="Proteomes" id="UP000288669"/>
    </source>
</evidence>
<keyword evidence="1" id="KW-0732">Signal</keyword>
<dbReference type="GO" id="GO:0000166">
    <property type="term" value="F:nucleotide binding"/>
    <property type="evidence" value="ECO:0007669"/>
    <property type="project" value="UniProtKB-KW"/>
</dbReference>
<sequence length="466" mass="52927">MEKIVLLHTNDLHSHFEHWPKIRRFLAQRKKRLEQEGATVFQLDLGDFVDRSHPLTESTNGQFNIQLMNQVEYDAVTIGNNEGIGNSRKELNDLYNQADFPVVLGNIYDEKTNQLPKWATPYKILESSKGFKLAVLGLTAPFPLTYHPNGWSALSPDEVLPDLIRMVEKKADAIVLLSHLGIQEDRRLAERFPEIDVIIGAHTHHLLPDGEQVHETLLAAAGKYGYYVGEITLRIEATHLLGKEATVHPTSEMFEQQKDADEIQSYLEQGYQQLKGQRIARIPHSLAQSWEEANPLIEIALKAIEAYASTTSAMLNSGLFLASLPKGIVTANQLHQILPHPMHLIRVTLSGADLVRLFQEITKNQGFLKNYPILGMGFRGEVFGTVVFDGMSYERHSKKGYYAGKPIIATKRYTFVTVDHFLFIPFFPTIEIAGEIEMVYPDFLRRVTAKYLEKHYPLKIKKDIID</sequence>
<evidence type="ECO:0000259" key="4">
    <source>
        <dbReference type="Pfam" id="PF02872"/>
    </source>
</evidence>
<dbReference type="PIRSF" id="PIRSF036361">
    <property type="entry name" value="YunD"/>
    <property type="match status" value="1"/>
</dbReference>
<dbReference type="SUPFAM" id="SSF55816">
    <property type="entry name" value="5'-nucleotidase (syn. UDP-sugar hydrolase), C-terminal domain"/>
    <property type="match status" value="1"/>
</dbReference>
<dbReference type="GO" id="GO:0046872">
    <property type="term" value="F:metal ion binding"/>
    <property type="evidence" value="ECO:0007669"/>
    <property type="project" value="InterPro"/>
</dbReference>
<protein>
    <submittedName>
        <fullName evidence="5">Multifunctional 2',3'-cyclic-nucleotide 2'-phosphodiesterase/5'-nucleotidase/3'-nucleotidase</fullName>
    </submittedName>
</protein>
<evidence type="ECO:0000256" key="2">
    <source>
        <dbReference type="RuleBase" id="RU362119"/>
    </source>
</evidence>
<dbReference type="InterPro" id="IPR006179">
    <property type="entry name" value="5_nucleotidase/apyrase"/>
</dbReference>
<dbReference type="InterPro" id="IPR036907">
    <property type="entry name" value="5'-Nucleotdase_C_sf"/>
</dbReference>
<evidence type="ECO:0000259" key="3">
    <source>
        <dbReference type="Pfam" id="PF00149"/>
    </source>
</evidence>
<dbReference type="PANTHER" id="PTHR11575:SF23">
    <property type="entry name" value="5-NUCLEOTIDASE FAMILY PROTEIN"/>
    <property type="match status" value="1"/>
</dbReference>
<proteinExistence type="inferred from homology"/>
<gene>
    <name evidence="5" type="ORF">CBF30_09055</name>
</gene>
<dbReference type="SUPFAM" id="SSF56300">
    <property type="entry name" value="Metallo-dependent phosphatases"/>
    <property type="match status" value="1"/>
</dbReference>
<dbReference type="GO" id="GO:0009166">
    <property type="term" value="P:nucleotide catabolic process"/>
    <property type="evidence" value="ECO:0007669"/>
    <property type="project" value="InterPro"/>
</dbReference>
<dbReference type="EMBL" id="NGJZ01000002">
    <property type="protein sequence ID" value="RSU07385.1"/>
    <property type="molecule type" value="Genomic_DNA"/>
</dbReference>
<name>A0A430AHJ2_9ENTE</name>
<dbReference type="Pfam" id="PF00149">
    <property type="entry name" value="Metallophos"/>
    <property type="match status" value="1"/>
</dbReference>
<dbReference type="GO" id="GO:0008253">
    <property type="term" value="F:5'-nucleotidase activity"/>
    <property type="evidence" value="ECO:0007669"/>
    <property type="project" value="TreeGrafter"/>
</dbReference>
<evidence type="ECO:0000313" key="5">
    <source>
        <dbReference type="EMBL" id="RSU07385.1"/>
    </source>
</evidence>
<dbReference type="Pfam" id="PF02872">
    <property type="entry name" value="5_nucleotid_C"/>
    <property type="match status" value="1"/>
</dbReference>
<dbReference type="InterPro" id="IPR029052">
    <property type="entry name" value="Metallo-depent_PP-like"/>
</dbReference>
<dbReference type="RefSeq" id="WP_126825467.1">
    <property type="nucleotide sequence ID" value="NZ_JBHLWU010000002.1"/>
</dbReference>
<dbReference type="OrthoDB" id="9793179at2"/>
<dbReference type="AlphaFoldDB" id="A0A430AHJ2"/>
<keyword evidence="2" id="KW-0547">Nucleotide-binding</keyword>
<dbReference type="PROSITE" id="PS00785">
    <property type="entry name" value="5_NUCLEOTIDASE_1"/>
    <property type="match status" value="1"/>
</dbReference>
<comment type="caution">
    <text evidence="5">The sequence shown here is derived from an EMBL/GenBank/DDBJ whole genome shotgun (WGS) entry which is preliminary data.</text>
</comment>
<dbReference type="InterPro" id="IPR008334">
    <property type="entry name" value="5'-Nucleotdase_C"/>
</dbReference>
<dbReference type="Gene3D" id="3.60.21.10">
    <property type="match status" value="1"/>
</dbReference>
<dbReference type="PRINTS" id="PR01607">
    <property type="entry name" value="APYRASEFAMLY"/>
</dbReference>
<dbReference type="InterPro" id="IPR004843">
    <property type="entry name" value="Calcineurin-like_PHP"/>
</dbReference>
<comment type="similarity">
    <text evidence="2">Belongs to the 5'-nucleotidase family.</text>
</comment>
<reference evidence="5 6" key="1">
    <citation type="submission" date="2017-05" db="EMBL/GenBank/DDBJ databases">
        <title>Vagococcus spp. assemblies.</title>
        <authorList>
            <person name="Gulvik C.A."/>
        </authorList>
    </citation>
    <scope>NUCLEOTIDE SEQUENCE [LARGE SCALE GENOMIC DNA]</scope>
    <source>
        <strain evidence="5 6">DSM 24756</strain>
    </source>
</reference>
<dbReference type="GO" id="GO:0008768">
    <property type="term" value="F:UDP-sugar diphosphatase activity"/>
    <property type="evidence" value="ECO:0007669"/>
    <property type="project" value="TreeGrafter"/>
</dbReference>
<dbReference type="PANTHER" id="PTHR11575">
    <property type="entry name" value="5'-NUCLEOTIDASE-RELATED"/>
    <property type="match status" value="1"/>
</dbReference>
<dbReference type="CDD" id="cd00845">
    <property type="entry name" value="MPP_UshA_N_like"/>
    <property type="match status" value="1"/>
</dbReference>
<evidence type="ECO:0000256" key="1">
    <source>
        <dbReference type="ARBA" id="ARBA00022729"/>
    </source>
</evidence>
<organism evidence="5 6">
    <name type="scientific">Vagococcus entomophilus</name>
    <dbReference type="NCBI Taxonomy" id="1160095"/>
    <lineage>
        <taxon>Bacteria</taxon>
        <taxon>Bacillati</taxon>
        <taxon>Bacillota</taxon>
        <taxon>Bacilli</taxon>
        <taxon>Lactobacillales</taxon>
        <taxon>Enterococcaceae</taxon>
        <taxon>Vagococcus</taxon>
    </lineage>
</organism>
<accession>A0A430AHJ2</accession>
<keyword evidence="6" id="KW-1185">Reference proteome</keyword>
<feature type="domain" description="5'-Nucleotidase C-terminal" evidence="4">
    <location>
        <begin position="289"/>
        <end position="419"/>
    </location>
</feature>
<keyword evidence="2" id="KW-0378">Hydrolase</keyword>
<dbReference type="InterPro" id="IPR006146">
    <property type="entry name" value="5'-Nucleotdase_CS"/>
</dbReference>